<dbReference type="AlphaFoldDB" id="A0A2W4J8B8"/>
<accession>A0A2W4J8B8</accession>
<comment type="caution">
    <text evidence="9">The sequence shown here is derived from an EMBL/GenBank/DDBJ whole genome shotgun (WGS) entry which is preliminary data.</text>
</comment>
<dbReference type="GO" id="GO:0016020">
    <property type="term" value="C:membrane"/>
    <property type="evidence" value="ECO:0007669"/>
    <property type="project" value="UniProtKB-SubCell"/>
</dbReference>
<feature type="transmembrane region" description="Helical" evidence="7">
    <location>
        <begin position="7"/>
        <end position="27"/>
    </location>
</feature>
<reference evidence="9" key="1">
    <citation type="submission" date="2018-05" db="EMBL/GenBank/DDBJ databases">
        <authorList>
            <person name="Lanie J.A."/>
            <person name="Ng W.-L."/>
            <person name="Kazmierczak K.M."/>
            <person name="Andrzejewski T.M."/>
            <person name="Davidsen T.M."/>
            <person name="Wayne K.J."/>
            <person name="Tettelin H."/>
            <person name="Glass J.I."/>
            <person name="Rusch D."/>
            <person name="Podicherti R."/>
            <person name="Tsui H.-C.T."/>
            <person name="Winkler M.E."/>
        </authorList>
    </citation>
    <scope>NUCLEOTIDE SEQUENCE</scope>
    <source>
        <strain evidence="9">ZC4RG45</strain>
    </source>
</reference>
<organism evidence="9">
    <name type="scientific">Thermocrispum agreste</name>
    <dbReference type="NCBI Taxonomy" id="37925"/>
    <lineage>
        <taxon>Bacteria</taxon>
        <taxon>Bacillati</taxon>
        <taxon>Actinomycetota</taxon>
        <taxon>Actinomycetes</taxon>
        <taxon>Pseudonocardiales</taxon>
        <taxon>Pseudonocardiaceae</taxon>
        <taxon>Thermocrispum</taxon>
    </lineage>
</organism>
<feature type="domain" description="EamA" evidence="8">
    <location>
        <begin position="7"/>
        <end position="130"/>
    </location>
</feature>
<feature type="region of interest" description="Disordered" evidence="6">
    <location>
        <begin position="294"/>
        <end position="318"/>
    </location>
</feature>
<feature type="transmembrane region" description="Helical" evidence="7">
    <location>
        <begin position="271"/>
        <end position="289"/>
    </location>
</feature>
<feature type="transmembrane region" description="Helical" evidence="7">
    <location>
        <begin position="138"/>
        <end position="155"/>
    </location>
</feature>
<dbReference type="InterPro" id="IPR000620">
    <property type="entry name" value="EamA_dom"/>
</dbReference>
<name>A0A2W4J8B8_9PSEU</name>
<feature type="transmembrane region" description="Helical" evidence="7">
    <location>
        <begin position="58"/>
        <end position="82"/>
    </location>
</feature>
<dbReference type="EMBL" id="QGUI01000480">
    <property type="protein sequence ID" value="PZM95402.1"/>
    <property type="molecule type" value="Genomic_DNA"/>
</dbReference>
<proteinExistence type="inferred from homology"/>
<feature type="transmembrane region" description="Helical" evidence="7">
    <location>
        <begin position="33"/>
        <end position="51"/>
    </location>
</feature>
<dbReference type="SUPFAM" id="SSF103481">
    <property type="entry name" value="Multidrug resistance efflux transporter EmrE"/>
    <property type="match status" value="2"/>
</dbReference>
<feature type="transmembrane region" description="Helical" evidence="7">
    <location>
        <begin position="244"/>
        <end position="265"/>
    </location>
</feature>
<evidence type="ECO:0000259" key="8">
    <source>
        <dbReference type="Pfam" id="PF00892"/>
    </source>
</evidence>
<feature type="domain" description="EamA" evidence="8">
    <location>
        <begin position="143"/>
        <end position="286"/>
    </location>
</feature>
<feature type="transmembrane region" description="Helical" evidence="7">
    <location>
        <begin position="214"/>
        <end position="237"/>
    </location>
</feature>
<dbReference type="Pfam" id="PF00892">
    <property type="entry name" value="EamA"/>
    <property type="match status" value="2"/>
</dbReference>
<evidence type="ECO:0000256" key="6">
    <source>
        <dbReference type="SAM" id="MobiDB-lite"/>
    </source>
</evidence>
<dbReference type="Gene3D" id="1.10.3730.20">
    <property type="match status" value="1"/>
</dbReference>
<keyword evidence="5 7" id="KW-0472">Membrane</keyword>
<feature type="transmembrane region" description="Helical" evidence="7">
    <location>
        <begin position="88"/>
        <end position="107"/>
    </location>
</feature>
<evidence type="ECO:0000256" key="2">
    <source>
        <dbReference type="ARBA" id="ARBA00007362"/>
    </source>
</evidence>
<evidence type="ECO:0000256" key="5">
    <source>
        <dbReference type="ARBA" id="ARBA00023136"/>
    </source>
</evidence>
<keyword evidence="3 7" id="KW-0812">Transmembrane</keyword>
<dbReference type="InterPro" id="IPR050638">
    <property type="entry name" value="AA-Vitamin_Transporters"/>
</dbReference>
<feature type="transmembrane region" description="Helical" evidence="7">
    <location>
        <begin position="175"/>
        <end position="194"/>
    </location>
</feature>
<gene>
    <name evidence="9" type="ORF">DIU77_12485</name>
</gene>
<dbReference type="STRING" id="1111738.GCA_000427905_01193"/>
<keyword evidence="4 7" id="KW-1133">Transmembrane helix</keyword>
<comment type="subcellular location">
    <subcellularLocation>
        <location evidence="1">Membrane</location>
        <topology evidence="1">Multi-pass membrane protein</topology>
    </subcellularLocation>
</comment>
<evidence type="ECO:0000256" key="4">
    <source>
        <dbReference type="ARBA" id="ARBA00022989"/>
    </source>
</evidence>
<protein>
    <submittedName>
        <fullName evidence="9">EamA family transporter</fullName>
    </submittedName>
</protein>
<dbReference type="PANTHER" id="PTHR32322">
    <property type="entry name" value="INNER MEMBRANE TRANSPORTER"/>
    <property type="match status" value="1"/>
</dbReference>
<evidence type="ECO:0000256" key="3">
    <source>
        <dbReference type="ARBA" id="ARBA00022692"/>
    </source>
</evidence>
<dbReference type="PANTHER" id="PTHR32322:SF9">
    <property type="entry name" value="AMINO-ACID METABOLITE EFFLUX PUMP-RELATED"/>
    <property type="match status" value="1"/>
</dbReference>
<evidence type="ECO:0000256" key="1">
    <source>
        <dbReference type="ARBA" id="ARBA00004141"/>
    </source>
</evidence>
<dbReference type="InterPro" id="IPR037185">
    <property type="entry name" value="EmrE-like"/>
</dbReference>
<evidence type="ECO:0000256" key="7">
    <source>
        <dbReference type="SAM" id="Phobius"/>
    </source>
</evidence>
<feature type="transmembrane region" description="Helical" evidence="7">
    <location>
        <begin position="114"/>
        <end position="132"/>
    </location>
</feature>
<comment type="similarity">
    <text evidence="2">Belongs to the EamA transporter family.</text>
</comment>
<sequence>MPVRDRLLATSVAVLWGINFLAIHATLEHFPPLFAGALRFVVIAVPTLLLVPRPQVPLRWLIGYGLGFGTGQFAFLFVGMHAGMPTGLASLVLQASAPFTVLLGWLLLGEKLSWRAVTGILLAVGGMAAIAWRRAEYAAVLPVLLTVLAALSWAIGNLCSRKALEGRPDVNPLHVMLWMCIVPPVPLYALSVIFEGPAAGWQALTTVATPSGWLALAGLAYIVLAATITGTGIWTALMRRNPATAVAPFSLLVPIVGMTSAMIVLGEQPTAVELIASVVVITGVLLGSLPGRKRPQPTALAVDATEPAPASPLSSRAT</sequence>
<evidence type="ECO:0000313" key="9">
    <source>
        <dbReference type="EMBL" id="PZM95402.1"/>
    </source>
</evidence>